<gene>
    <name evidence="2" type="ORF">P167DRAFT_537891</name>
</gene>
<feature type="compositionally biased region" description="Polar residues" evidence="1">
    <location>
        <begin position="80"/>
        <end position="89"/>
    </location>
</feature>
<dbReference type="Proteomes" id="UP000277580">
    <property type="component" value="Unassembled WGS sequence"/>
</dbReference>
<evidence type="ECO:0000313" key="2">
    <source>
        <dbReference type="EMBL" id="RPB10199.1"/>
    </source>
</evidence>
<proteinExistence type="predicted"/>
<dbReference type="InParanoid" id="A0A3N4KLE0"/>
<sequence>MKLRYLVRVAEDIPLPLGTRLSVTLRYVAPSSAGVNAALSHTRYGRNLVLGLTSVSKKINVPILLDNDGSPLEDHRNNDIDNSSPKYRS</sequence>
<keyword evidence="3" id="KW-1185">Reference proteome</keyword>
<evidence type="ECO:0000313" key="3">
    <source>
        <dbReference type="Proteomes" id="UP000277580"/>
    </source>
</evidence>
<evidence type="ECO:0000256" key="1">
    <source>
        <dbReference type="SAM" id="MobiDB-lite"/>
    </source>
</evidence>
<feature type="region of interest" description="Disordered" evidence="1">
    <location>
        <begin position="67"/>
        <end position="89"/>
    </location>
</feature>
<reference evidence="2 3" key="1">
    <citation type="journal article" date="2018" name="Nat. Ecol. Evol.">
        <title>Pezizomycetes genomes reveal the molecular basis of ectomycorrhizal truffle lifestyle.</title>
        <authorList>
            <person name="Murat C."/>
            <person name="Payen T."/>
            <person name="Noel B."/>
            <person name="Kuo A."/>
            <person name="Morin E."/>
            <person name="Chen J."/>
            <person name="Kohler A."/>
            <person name="Krizsan K."/>
            <person name="Balestrini R."/>
            <person name="Da Silva C."/>
            <person name="Montanini B."/>
            <person name="Hainaut M."/>
            <person name="Levati E."/>
            <person name="Barry K.W."/>
            <person name="Belfiori B."/>
            <person name="Cichocki N."/>
            <person name="Clum A."/>
            <person name="Dockter R.B."/>
            <person name="Fauchery L."/>
            <person name="Guy J."/>
            <person name="Iotti M."/>
            <person name="Le Tacon F."/>
            <person name="Lindquist E.A."/>
            <person name="Lipzen A."/>
            <person name="Malagnac F."/>
            <person name="Mello A."/>
            <person name="Molinier V."/>
            <person name="Miyauchi S."/>
            <person name="Poulain J."/>
            <person name="Riccioni C."/>
            <person name="Rubini A."/>
            <person name="Sitrit Y."/>
            <person name="Splivallo R."/>
            <person name="Traeger S."/>
            <person name="Wang M."/>
            <person name="Zifcakova L."/>
            <person name="Wipf D."/>
            <person name="Zambonelli A."/>
            <person name="Paolocci F."/>
            <person name="Nowrousian M."/>
            <person name="Ottonello S."/>
            <person name="Baldrian P."/>
            <person name="Spatafora J.W."/>
            <person name="Henrissat B."/>
            <person name="Nagy L.G."/>
            <person name="Aury J.M."/>
            <person name="Wincker P."/>
            <person name="Grigoriev I.V."/>
            <person name="Bonfante P."/>
            <person name="Martin F.M."/>
        </authorList>
    </citation>
    <scope>NUCLEOTIDE SEQUENCE [LARGE SCALE GENOMIC DNA]</scope>
    <source>
        <strain evidence="2 3">CCBAS932</strain>
    </source>
</reference>
<accession>A0A3N4KLE0</accession>
<protein>
    <submittedName>
        <fullName evidence="2">Uncharacterized protein</fullName>
    </submittedName>
</protein>
<dbReference type="AlphaFoldDB" id="A0A3N4KLE0"/>
<dbReference type="EMBL" id="ML119145">
    <property type="protein sequence ID" value="RPB10199.1"/>
    <property type="molecule type" value="Genomic_DNA"/>
</dbReference>
<name>A0A3N4KLE0_9PEZI</name>
<organism evidence="2 3">
    <name type="scientific">Morchella conica CCBAS932</name>
    <dbReference type="NCBI Taxonomy" id="1392247"/>
    <lineage>
        <taxon>Eukaryota</taxon>
        <taxon>Fungi</taxon>
        <taxon>Dikarya</taxon>
        <taxon>Ascomycota</taxon>
        <taxon>Pezizomycotina</taxon>
        <taxon>Pezizomycetes</taxon>
        <taxon>Pezizales</taxon>
        <taxon>Morchellaceae</taxon>
        <taxon>Morchella</taxon>
    </lineage>
</organism>